<dbReference type="Proteomes" id="UP000218054">
    <property type="component" value="Unassembled WGS sequence"/>
</dbReference>
<dbReference type="GO" id="GO:0020037">
    <property type="term" value="F:heme binding"/>
    <property type="evidence" value="ECO:0007669"/>
    <property type="project" value="InterPro"/>
</dbReference>
<evidence type="ECO:0000256" key="8">
    <source>
        <dbReference type="ARBA" id="ARBA00022723"/>
    </source>
</evidence>
<dbReference type="GO" id="GO:0009486">
    <property type="term" value="F:cytochrome bo3 ubiquinol oxidase activity"/>
    <property type="evidence" value="ECO:0007669"/>
    <property type="project" value="TreeGrafter"/>
</dbReference>
<feature type="transmembrane region" description="Helical" evidence="15">
    <location>
        <begin position="31"/>
        <end position="51"/>
    </location>
</feature>
<dbReference type="PANTHER" id="PTHR10422">
    <property type="entry name" value="CYTOCHROME C OXIDASE SUBUNIT 1"/>
    <property type="match status" value="1"/>
</dbReference>
<feature type="transmembrane region" description="Helical" evidence="15">
    <location>
        <begin position="155"/>
        <end position="178"/>
    </location>
</feature>
<evidence type="ECO:0000313" key="19">
    <source>
        <dbReference type="Proteomes" id="UP000218054"/>
    </source>
</evidence>
<evidence type="ECO:0000256" key="12">
    <source>
        <dbReference type="ARBA" id="ARBA00023008"/>
    </source>
</evidence>
<keyword evidence="10 15" id="KW-1133">Transmembrane helix</keyword>
<evidence type="ECO:0000256" key="7">
    <source>
        <dbReference type="ARBA" id="ARBA00022692"/>
    </source>
</evidence>
<feature type="transmembrane region" description="Helical" evidence="15">
    <location>
        <begin position="610"/>
        <end position="643"/>
    </location>
</feature>
<dbReference type="SUPFAM" id="SSF81442">
    <property type="entry name" value="Cytochrome c oxidase subunit I-like"/>
    <property type="match status" value="1"/>
</dbReference>
<feature type="transmembrane region" description="Helical" evidence="15">
    <location>
        <begin position="396"/>
        <end position="419"/>
    </location>
</feature>
<comment type="similarity">
    <text evidence="2 14">Belongs to the heme-copper respiratory oxidase family.</text>
</comment>
<keyword evidence="11" id="KW-0408">Iron</keyword>
<evidence type="ECO:0000256" key="10">
    <source>
        <dbReference type="ARBA" id="ARBA00022989"/>
    </source>
</evidence>
<dbReference type="NCBIfam" id="TIGR02843">
    <property type="entry name" value="CyoB"/>
    <property type="match status" value="1"/>
</dbReference>
<feature type="transmembrane region" description="Helical" evidence="15">
    <location>
        <begin position="509"/>
        <end position="537"/>
    </location>
</feature>
<organism evidence="17 19">
    <name type="scientific">Vandammella animalimorsus</name>
    <dbReference type="NCBI Taxonomy" id="2029117"/>
    <lineage>
        <taxon>Bacteria</taxon>
        <taxon>Pseudomonadati</taxon>
        <taxon>Pseudomonadota</taxon>
        <taxon>Betaproteobacteria</taxon>
        <taxon>Burkholderiales</taxon>
        <taxon>Comamonadaceae</taxon>
        <taxon>Vandammella</taxon>
    </lineage>
</organism>
<dbReference type="CDD" id="cd01662">
    <property type="entry name" value="Ubiquinol_Oxidase_I"/>
    <property type="match status" value="1"/>
</dbReference>
<evidence type="ECO:0000256" key="13">
    <source>
        <dbReference type="ARBA" id="ARBA00023136"/>
    </source>
</evidence>
<keyword evidence="4" id="KW-1003">Cell membrane</keyword>
<evidence type="ECO:0000313" key="18">
    <source>
        <dbReference type="EMBL" id="PAT40202.1"/>
    </source>
</evidence>
<evidence type="ECO:0000256" key="3">
    <source>
        <dbReference type="ARBA" id="ARBA00022448"/>
    </source>
</evidence>
<accession>A0A2A2AR57</accession>
<feature type="transmembrane region" description="Helical" evidence="15">
    <location>
        <begin position="467"/>
        <end position="489"/>
    </location>
</feature>
<dbReference type="AlphaFoldDB" id="A0A2A2AD04"/>
<evidence type="ECO:0000256" key="1">
    <source>
        <dbReference type="ARBA" id="ARBA00004651"/>
    </source>
</evidence>
<name>A0A2A2AD04_9BURK</name>
<accession>A0A2A2AD04</accession>
<dbReference type="GO" id="GO:0004129">
    <property type="term" value="F:cytochrome-c oxidase activity"/>
    <property type="evidence" value="ECO:0007669"/>
    <property type="project" value="InterPro"/>
</dbReference>
<dbReference type="PRINTS" id="PR01165">
    <property type="entry name" value="CYCOXIDASEI"/>
</dbReference>
<feature type="transmembrane region" description="Helical" evidence="15">
    <location>
        <begin position="431"/>
        <end position="455"/>
    </location>
</feature>
<dbReference type="Gene3D" id="1.20.210.10">
    <property type="entry name" value="Cytochrome c oxidase-like, subunit I domain"/>
    <property type="match status" value="1"/>
</dbReference>
<dbReference type="InterPro" id="IPR023616">
    <property type="entry name" value="Cyt_c_oxase-like_su1_dom"/>
</dbReference>
<evidence type="ECO:0000313" key="20">
    <source>
        <dbReference type="Proteomes" id="UP000218644"/>
    </source>
</evidence>
<dbReference type="GO" id="GO:0005886">
    <property type="term" value="C:plasma membrane"/>
    <property type="evidence" value="ECO:0007669"/>
    <property type="project" value="UniProtKB-SubCell"/>
</dbReference>
<dbReference type="PROSITE" id="PS00077">
    <property type="entry name" value="COX1_CUB"/>
    <property type="match status" value="1"/>
</dbReference>
<evidence type="ECO:0000256" key="14">
    <source>
        <dbReference type="RuleBase" id="RU000370"/>
    </source>
</evidence>
<feature type="transmembrane region" description="Helical" evidence="15">
    <location>
        <begin position="360"/>
        <end position="384"/>
    </location>
</feature>
<dbReference type="GO" id="GO:0015990">
    <property type="term" value="P:electron transport coupled proton transport"/>
    <property type="evidence" value="ECO:0007669"/>
    <property type="project" value="TreeGrafter"/>
</dbReference>
<dbReference type="InterPro" id="IPR036927">
    <property type="entry name" value="Cyt_c_oxase-like_su1_sf"/>
</dbReference>
<dbReference type="GO" id="GO:0046872">
    <property type="term" value="F:metal ion binding"/>
    <property type="evidence" value="ECO:0007669"/>
    <property type="project" value="UniProtKB-KW"/>
</dbReference>
<feature type="transmembrane region" description="Helical" evidence="15">
    <location>
        <begin position="326"/>
        <end position="348"/>
    </location>
</feature>
<keyword evidence="5 14" id="KW-0349">Heme</keyword>
<evidence type="ECO:0000256" key="4">
    <source>
        <dbReference type="ARBA" id="ARBA00022475"/>
    </source>
</evidence>
<evidence type="ECO:0000256" key="11">
    <source>
        <dbReference type="ARBA" id="ARBA00023004"/>
    </source>
</evidence>
<evidence type="ECO:0000256" key="15">
    <source>
        <dbReference type="SAM" id="Phobius"/>
    </source>
</evidence>
<feature type="domain" description="Cytochrome oxidase subunit I profile" evidence="16">
    <location>
        <begin position="54"/>
        <end position="576"/>
    </location>
</feature>
<feature type="transmembrane region" description="Helical" evidence="15">
    <location>
        <begin position="205"/>
        <end position="229"/>
    </location>
</feature>
<keyword evidence="9 14" id="KW-0249">Electron transport</keyword>
<dbReference type="PROSITE" id="PS50855">
    <property type="entry name" value="COX1"/>
    <property type="match status" value="1"/>
</dbReference>
<dbReference type="InterPro" id="IPR014207">
    <property type="entry name" value="Cyt_c_ubiqinol_oxidase_su1"/>
</dbReference>
<dbReference type="EMBL" id="NSJB01000013">
    <property type="protein sequence ID" value="PAT35614.1"/>
    <property type="molecule type" value="Genomic_DNA"/>
</dbReference>
<keyword evidence="13 15" id="KW-0472">Membrane</keyword>
<dbReference type="GO" id="GO:0016682">
    <property type="term" value="F:oxidoreductase activity, acting on diphenols and related substances as donors, oxygen as acceptor"/>
    <property type="evidence" value="ECO:0007669"/>
    <property type="project" value="InterPro"/>
</dbReference>
<dbReference type="RefSeq" id="WP_095540609.1">
    <property type="nucleotide sequence ID" value="NZ_NSJB01000013.1"/>
</dbReference>
<proteinExistence type="inferred from homology"/>
<sequence length="680" mass="75935">MSAAILNENVHPLLGRITFDHHTFPMLHEPIIMATFVAVVLLGVVALALLTKFKVWGYLWNEWFTSIDHKKIGIMYIVLGIVMLLRGFADALMMRIHQAMASSGASEGYLNAHHYDQIFTVHAVIMIFFVATPILVGFFNYLVPLQIGARDVAFPFLNNLGFWLTTAGAVLTMISLFVGEYAQTGWLVYPPLSGIDYSPGTGMDYYLWSLNIAGIGTTLGSINIVVTIIKMRAPGMTWMRLPVFVWTSLASNILILMIYPVLTAAFVLLTADRYLGTAFFTTQLGGNPMMMVNLVWIFGHPEVYVLVLPAFGIFSEIVPALTRKRLFGYTSMVYATMIILLLSMLVWLHHFFTMGSGASVNAFFGIMTMIISIPTGAKIFNWLFTIYKGRVRFEVPMLWTIGFMLTFVIGGMTGVMLAIPAADFILHNSLFLVAHFHNTIIGGVVFALFAGLTFWFPKAFGFKMNDFWGRVSFWCWLIGFWVAFTPLYIMGLMGVTRRLSQFEDGSLHAYFVVALIGGLLILVGIVAFVLSIAVGWLQREKTRDLTGDAWGDGRSLEWSTSSPPPDYNFAFTPVVHDVDAWWDMKTHGYKRPQAGFVPIHMPKGTGAGMVIAGLSVVLGFALIWYIWWLAILSFAALIGYTIYHTFNYDRDYYIPAEQVARTEEARTRELATAAAAAAAH</sequence>
<dbReference type="GO" id="GO:0022904">
    <property type="term" value="P:respiratory electron transport chain"/>
    <property type="evidence" value="ECO:0007669"/>
    <property type="project" value="TreeGrafter"/>
</dbReference>
<dbReference type="InterPro" id="IPR023615">
    <property type="entry name" value="Cyt_c_Oxase_su1_BS"/>
</dbReference>
<keyword evidence="6 14" id="KW-0679">Respiratory chain</keyword>
<evidence type="ECO:0000256" key="5">
    <source>
        <dbReference type="ARBA" id="ARBA00022617"/>
    </source>
</evidence>
<feature type="transmembrane region" description="Helical" evidence="15">
    <location>
        <begin position="119"/>
        <end position="143"/>
    </location>
</feature>
<feature type="transmembrane region" description="Helical" evidence="15">
    <location>
        <begin position="72"/>
        <end position="89"/>
    </location>
</feature>
<keyword evidence="8" id="KW-0479">Metal-binding</keyword>
<evidence type="ECO:0000259" key="16">
    <source>
        <dbReference type="PROSITE" id="PS50855"/>
    </source>
</evidence>
<evidence type="ECO:0000256" key="2">
    <source>
        <dbReference type="ARBA" id="ARBA00009578"/>
    </source>
</evidence>
<feature type="transmembrane region" description="Helical" evidence="15">
    <location>
        <begin position="241"/>
        <end position="269"/>
    </location>
</feature>
<dbReference type="Proteomes" id="UP000218644">
    <property type="component" value="Unassembled WGS sequence"/>
</dbReference>
<keyword evidence="12" id="KW-0186">Copper</keyword>
<keyword evidence="19" id="KW-1185">Reference proteome</keyword>
<dbReference type="EMBL" id="NSJD01000008">
    <property type="protein sequence ID" value="PAT40202.1"/>
    <property type="molecule type" value="Genomic_DNA"/>
</dbReference>
<dbReference type="InterPro" id="IPR000883">
    <property type="entry name" value="Cyt_C_Oxase_1"/>
</dbReference>
<dbReference type="PANTHER" id="PTHR10422:SF35">
    <property type="entry name" value="CYTOCHROME BO(3) UBIQUINOL OXIDASE SUBUNIT 1"/>
    <property type="match status" value="1"/>
</dbReference>
<feature type="transmembrane region" description="Helical" evidence="15">
    <location>
        <begin position="289"/>
        <end position="314"/>
    </location>
</feature>
<evidence type="ECO:0000256" key="6">
    <source>
        <dbReference type="ARBA" id="ARBA00022660"/>
    </source>
</evidence>
<evidence type="ECO:0000256" key="9">
    <source>
        <dbReference type="ARBA" id="ARBA00022982"/>
    </source>
</evidence>
<reference evidence="19 20" key="1">
    <citation type="submission" date="2017-08" db="EMBL/GenBank/DDBJ databases">
        <title>WGS of Clinical strains of the CDC Group NO-1 linked to zoonotic infections in humans.</title>
        <authorList>
            <person name="Bernier A.-M."/>
            <person name="Bernard K."/>
        </authorList>
    </citation>
    <scope>NUCLEOTIDE SEQUENCE [LARGE SCALE GENOMIC DNA]</scope>
    <source>
        <strain evidence="17 19">NML00-0135</strain>
        <strain evidence="18 20">NML79-0751</strain>
    </source>
</reference>
<protein>
    <submittedName>
        <fullName evidence="17">Cytochrome o ubiquinol oxidase subunit I</fullName>
    </submittedName>
</protein>
<evidence type="ECO:0000313" key="17">
    <source>
        <dbReference type="EMBL" id="PAT35614.1"/>
    </source>
</evidence>
<comment type="caution">
    <text evidence="17">The sequence shown here is derived from an EMBL/GenBank/DDBJ whole genome shotgun (WGS) entry which is preliminary data.</text>
</comment>
<dbReference type="Pfam" id="PF00115">
    <property type="entry name" value="COX1"/>
    <property type="match status" value="1"/>
</dbReference>
<keyword evidence="7 14" id="KW-0812">Transmembrane</keyword>
<dbReference type="GO" id="GO:0009060">
    <property type="term" value="P:aerobic respiration"/>
    <property type="evidence" value="ECO:0007669"/>
    <property type="project" value="InterPro"/>
</dbReference>
<keyword evidence="3 14" id="KW-0813">Transport</keyword>
<gene>
    <name evidence="17" type="primary">cyoB</name>
    <name evidence="18" type="ORF">CK623_06805</name>
    <name evidence="17" type="ORF">CK625_12255</name>
</gene>
<comment type="subcellular location">
    <subcellularLocation>
        <location evidence="1">Cell membrane</location>
        <topology evidence="1">Multi-pass membrane protein</topology>
    </subcellularLocation>
</comment>